<evidence type="ECO:0000256" key="1">
    <source>
        <dbReference type="ARBA" id="ARBA00004225"/>
    </source>
</evidence>
<evidence type="ECO:0000256" key="5">
    <source>
        <dbReference type="ARBA" id="ARBA00022737"/>
    </source>
</evidence>
<evidence type="ECO:0000256" key="11">
    <source>
        <dbReference type="SAM" id="Phobius"/>
    </source>
</evidence>
<evidence type="ECO:0000256" key="10">
    <source>
        <dbReference type="RuleBase" id="RU000488"/>
    </source>
</evidence>
<protein>
    <submittedName>
        <fullName evidence="12">12635_t:CDS:1</fullName>
    </submittedName>
</protein>
<dbReference type="Proteomes" id="UP000789396">
    <property type="component" value="Unassembled WGS sequence"/>
</dbReference>
<dbReference type="OrthoDB" id="44467at2759"/>
<evidence type="ECO:0000256" key="4">
    <source>
        <dbReference type="ARBA" id="ARBA00022692"/>
    </source>
</evidence>
<comment type="caution">
    <text evidence="12">The sequence shown here is derived from an EMBL/GenBank/DDBJ whole genome shotgun (WGS) entry which is preliminary data.</text>
</comment>
<keyword evidence="3 10" id="KW-0813">Transport</keyword>
<organism evidence="12 13">
    <name type="scientific">Racocetra fulgida</name>
    <dbReference type="NCBI Taxonomy" id="60492"/>
    <lineage>
        <taxon>Eukaryota</taxon>
        <taxon>Fungi</taxon>
        <taxon>Fungi incertae sedis</taxon>
        <taxon>Mucoromycota</taxon>
        <taxon>Glomeromycotina</taxon>
        <taxon>Glomeromycetes</taxon>
        <taxon>Diversisporales</taxon>
        <taxon>Gigasporaceae</taxon>
        <taxon>Racocetra</taxon>
    </lineage>
</organism>
<keyword evidence="13" id="KW-1185">Reference proteome</keyword>
<sequence>QTIRTQGVFALYRGLSALVIGTAAKAGVRFFTYDQIKSLLEDKNGQVSGPRSMLGAGMVEATFVVTPTETIKYEFQKYSSPGQPLPWAVTFGIGSIAGIVTVYSTMPLDVVKTKMQGLKAKELYKNSFHCGWKVLTEEGVAAFWKGATPRLGRLL</sequence>
<dbReference type="PANTHER" id="PTHR45788">
    <property type="entry name" value="SUCCINATE/FUMARATE MITOCHONDRIAL TRANSPORTER-RELATED"/>
    <property type="match status" value="1"/>
</dbReference>
<keyword evidence="4 9" id="KW-0812">Transmembrane</keyword>
<dbReference type="GO" id="GO:0031966">
    <property type="term" value="C:mitochondrial membrane"/>
    <property type="evidence" value="ECO:0007669"/>
    <property type="project" value="UniProtKB-SubCell"/>
</dbReference>
<dbReference type="InterPro" id="IPR018108">
    <property type="entry name" value="MCP_transmembrane"/>
</dbReference>
<evidence type="ECO:0000256" key="6">
    <source>
        <dbReference type="ARBA" id="ARBA00022989"/>
    </source>
</evidence>
<evidence type="ECO:0000256" key="2">
    <source>
        <dbReference type="ARBA" id="ARBA00006375"/>
    </source>
</evidence>
<feature type="transmembrane region" description="Helical" evidence="11">
    <location>
        <begin position="85"/>
        <end position="106"/>
    </location>
</feature>
<accession>A0A9N9IRM0</accession>
<dbReference type="EMBL" id="CAJVPZ010035187">
    <property type="protein sequence ID" value="CAG8748486.1"/>
    <property type="molecule type" value="Genomic_DNA"/>
</dbReference>
<comment type="subcellular location">
    <subcellularLocation>
        <location evidence="1">Mitochondrion membrane</location>
        <topology evidence="1">Multi-pass membrane protein</topology>
    </subcellularLocation>
</comment>
<evidence type="ECO:0000256" key="9">
    <source>
        <dbReference type="PROSITE-ProRule" id="PRU00282"/>
    </source>
</evidence>
<keyword evidence="8 9" id="KW-0472">Membrane</keyword>
<keyword evidence="6 11" id="KW-1133">Transmembrane helix</keyword>
<evidence type="ECO:0000256" key="7">
    <source>
        <dbReference type="ARBA" id="ARBA00023128"/>
    </source>
</evidence>
<feature type="non-terminal residue" evidence="12">
    <location>
        <position position="155"/>
    </location>
</feature>
<dbReference type="SUPFAM" id="SSF103506">
    <property type="entry name" value="Mitochondrial carrier"/>
    <property type="match status" value="1"/>
</dbReference>
<dbReference type="GO" id="GO:0071913">
    <property type="term" value="F:citrate secondary active transmembrane transporter activity"/>
    <property type="evidence" value="ECO:0007669"/>
    <property type="project" value="TreeGrafter"/>
</dbReference>
<feature type="repeat" description="Solcar" evidence="9">
    <location>
        <begin position="85"/>
        <end position="155"/>
    </location>
</feature>
<dbReference type="InterPro" id="IPR049563">
    <property type="entry name" value="TXTP-like"/>
</dbReference>
<feature type="repeat" description="Solcar" evidence="9">
    <location>
        <begin position="1"/>
        <end position="39"/>
    </location>
</feature>
<comment type="similarity">
    <text evidence="2 10">Belongs to the mitochondrial carrier (TC 2.A.29) family.</text>
</comment>
<reference evidence="12" key="1">
    <citation type="submission" date="2021-06" db="EMBL/GenBank/DDBJ databases">
        <authorList>
            <person name="Kallberg Y."/>
            <person name="Tangrot J."/>
            <person name="Rosling A."/>
        </authorList>
    </citation>
    <scope>NUCLEOTIDE SEQUENCE</scope>
    <source>
        <strain evidence="12">IN212</strain>
    </source>
</reference>
<dbReference type="InterPro" id="IPR023395">
    <property type="entry name" value="MCP_dom_sf"/>
</dbReference>
<dbReference type="Gene3D" id="1.50.40.10">
    <property type="entry name" value="Mitochondrial carrier domain"/>
    <property type="match status" value="2"/>
</dbReference>
<evidence type="ECO:0000256" key="8">
    <source>
        <dbReference type="ARBA" id="ARBA00023136"/>
    </source>
</evidence>
<name>A0A9N9IRM0_9GLOM</name>
<evidence type="ECO:0000313" key="12">
    <source>
        <dbReference type="EMBL" id="CAG8748486.1"/>
    </source>
</evidence>
<dbReference type="AlphaFoldDB" id="A0A9N9IRM0"/>
<gene>
    <name evidence="12" type="ORF">RFULGI_LOCUS13422</name>
</gene>
<proteinExistence type="inferred from homology"/>
<keyword evidence="5" id="KW-0677">Repeat</keyword>
<feature type="non-terminal residue" evidence="12">
    <location>
        <position position="1"/>
    </location>
</feature>
<keyword evidence="7" id="KW-0496">Mitochondrion</keyword>
<evidence type="ECO:0000256" key="3">
    <source>
        <dbReference type="ARBA" id="ARBA00022448"/>
    </source>
</evidence>
<evidence type="ECO:0000313" key="13">
    <source>
        <dbReference type="Proteomes" id="UP000789396"/>
    </source>
</evidence>
<dbReference type="GO" id="GO:0006843">
    <property type="term" value="P:mitochondrial citrate transmembrane transport"/>
    <property type="evidence" value="ECO:0007669"/>
    <property type="project" value="TreeGrafter"/>
</dbReference>
<dbReference type="PROSITE" id="PS50920">
    <property type="entry name" value="SOLCAR"/>
    <property type="match status" value="2"/>
</dbReference>
<dbReference type="PANTHER" id="PTHR45788:SF4">
    <property type="entry name" value="TRICARBOXYLATE TRANSPORT PROTEIN, MITOCHONDRIAL"/>
    <property type="match status" value="1"/>
</dbReference>
<dbReference type="Pfam" id="PF00153">
    <property type="entry name" value="Mito_carr"/>
    <property type="match status" value="2"/>
</dbReference>